<feature type="domain" description="HicB-like antitoxin of toxin-antitoxin system" evidence="1">
    <location>
        <begin position="16"/>
        <end position="71"/>
    </location>
</feature>
<dbReference type="Gene3D" id="3.30.160.250">
    <property type="match status" value="1"/>
</dbReference>
<gene>
    <name evidence="2" type="ORF">M5X12_20875</name>
</gene>
<evidence type="ECO:0000313" key="3">
    <source>
        <dbReference type="Proteomes" id="UP001527181"/>
    </source>
</evidence>
<evidence type="ECO:0000313" key="2">
    <source>
        <dbReference type="EMBL" id="MCY9762995.1"/>
    </source>
</evidence>
<dbReference type="PANTHER" id="PTHR34504:SF2">
    <property type="entry name" value="UPF0150 PROTEIN SSL0259"/>
    <property type="match status" value="1"/>
</dbReference>
<dbReference type="InterPro" id="IPR035069">
    <property type="entry name" value="TTHA1013/TTHA0281-like"/>
</dbReference>
<proteinExistence type="predicted"/>
<accession>A0ABT4H231</accession>
<sequence>MEHKIYKYYAIFDYADDGINVTFPDLPGCITCGYTTEEASLKAKEAVMLYLEDMSEENIPKATQIHPSILKPSEQVFLIEIQL</sequence>
<name>A0ABT4H231_PAEAL</name>
<dbReference type="SUPFAM" id="SSF143100">
    <property type="entry name" value="TTHA1013/TTHA0281-like"/>
    <property type="match status" value="1"/>
</dbReference>
<evidence type="ECO:0000259" key="1">
    <source>
        <dbReference type="Pfam" id="PF15919"/>
    </source>
</evidence>
<dbReference type="RefSeq" id="WP_005548848.1">
    <property type="nucleotide sequence ID" value="NZ_JAMDLX010000344.1"/>
</dbReference>
<dbReference type="Pfam" id="PF15919">
    <property type="entry name" value="HicB_lk_antitox"/>
    <property type="match status" value="1"/>
</dbReference>
<dbReference type="GeneID" id="94490070"/>
<dbReference type="PANTHER" id="PTHR34504">
    <property type="entry name" value="ANTITOXIN HICB"/>
    <property type="match status" value="1"/>
</dbReference>
<organism evidence="2 3">
    <name type="scientific">Paenibacillus alvei</name>
    <name type="common">Bacillus alvei</name>
    <dbReference type="NCBI Taxonomy" id="44250"/>
    <lineage>
        <taxon>Bacteria</taxon>
        <taxon>Bacillati</taxon>
        <taxon>Bacillota</taxon>
        <taxon>Bacilli</taxon>
        <taxon>Bacillales</taxon>
        <taxon>Paenibacillaceae</taxon>
        <taxon>Paenibacillus</taxon>
    </lineage>
</organism>
<keyword evidence="3" id="KW-1185">Reference proteome</keyword>
<dbReference type="InterPro" id="IPR031807">
    <property type="entry name" value="HicB-like"/>
</dbReference>
<dbReference type="Proteomes" id="UP001527181">
    <property type="component" value="Unassembled WGS sequence"/>
</dbReference>
<comment type="caution">
    <text evidence="2">The sequence shown here is derived from an EMBL/GenBank/DDBJ whole genome shotgun (WGS) entry which is preliminary data.</text>
</comment>
<dbReference type="EMBL" id="JAMDNP010000047">
    <property type="protein sequence ID" value="MCY9762995.1"/>
    <property type="molecule type" value="Genomic_DNA"/>
</dbReference>
<dbReference type="InterPro" id="IPR051404">
    <property type="entry name" value="TA_system_antitoxin"/>
</dbReference>
<protein>
    <submittedName>
        <fullName evidence="2">Type II toxin-antitoxin system HicB family antitoxin</fullName>
    </submittedName>
</protein>
<reference evidence="2 3" key="1">
    <citation type="submission" date="2022-05" db="EMBL/GenBank/DDBJ databases">
        <title>Genome Sequencing of Bee-Associated Microbes.</title>
        <authorList>
            <person name="Dunlap C."/>
        </authorList>
    </citation>
    <scope>NUCLEOTIDE SEQUENCE [LARGE SCALE GENOMIC DNA]</scope>
    <source>
        <strain evidence="2 3">NRRL B-04010</strain>
    </source>
</reference>